<dbReference type="Gene3D" id="2.30.110.10">
    <property type="entry name" value="Electron Transport, Fmn-binding Protein, Chain A"/>
    <property type="match status" value="1"/>
</dbReference>
<name>A0A8H5AXD7_9AGAR</name>
<dbReference type="SUPFAM" id="SSF50475">
    <property type="entry name" value="FMN-binding split barrel"/>
    <property type="match status" value="1"/>
</dbReference>
<dbReference type="EMBL" id="JAACJJ010000056">
    <property type="protein sequence ID" value="KAF5311917.1"/>
    <property type="molecule type" value="Genomic_DNA"/>
</dbReference>
<dbReference type="Proteomes" id="UP000567179">
    <property type="component" value="Unassembled WGS sequence"/>
</dbReference>
<dbReference type="PANTHER" id="PTHR39336:SF3">
    <property type="entry name" value="PYRIDOXAMINE PHOSPHATE OXIDASE"/>
    <property type="match status" value="1"/>
</dbReference>
<dbReference type="AlphaFoldDB" id="A0A8H5AXD7"/>
<feature type="domain" description="Pyridoxamine 5'-phosphate oxidase N-terminal" evidence="1">
    <location>
        <begin position="9"/>
        <end position="130"/>
    </location>
</feature>
<dbReference type="Pfam" id="PF01243">
    <property type="entry name" value="PNPOx_N"/>
    <property type="match status" value="1"/>
</dbReference>
<gene>
    <name evidence="2" type="ORF">D9619_003618</name>
</gene>
<reference evidence="2 3" key="1">
    <citation type="journal article" date="2020" name="ISME J.">
        <title>Uncovering the hidden diversity of litter-decomposition mechanisms in mushroom-forming fungi.</title>
        <authorList>
            <person name="Floudas D."/>
            <person name="Bentzer J."/>
            <person name="Ahren D."/>
            <person name="Johansson T."/>
            <person name="Persson P."/>
            <person name="Tunlid A."/>
        </authorList>
    </citation>
    <scope>NUCLEOTIDE SEQUENCE [LARGE SCALE GENOMIC DNA]</scope>
    <source>
        <strain evidence="2 3">CBS 101986</strain>
    </source>
</reference>
<dbReference type="PANTHER" id="PTHR39336">
    <property type="entry name" value="PYRIDOXAMINE PHOSPHATE OXIDASE FAMILY PROTEIN (AFU_ORTHOLOGUE AFUA_6G11440)"/>
    <property type="match status" value="1"/>
</dbReference>
<evidence type="ECO:0000259" key="1">
    <source>
        <dbReference type="Pfam" id="PF01243"/>
    </source>
</evidence>
<sequence>MGKFFDEIPPHIVSWIQRQKMFWVATAPMTADGHVNVSPKGYAGTFHIVDSKKVWYEDMSGSGVETIAHIRENGRMTIMFCAFEGAPQIVRLFGTGTVYEVDTPEYNAMIPVEKRIEGSRSVIMLDIYKVSSSCGYGVPYYTYKAPRKTLRSFLGKMEGEDLKAAASTGTPHDEMTWPEKGIRALWKTSNLTSLDGLPGLQSALGSAPVFVDREGASELEELSDGGYNSRRWGERWNALLDTRFIAGATVGVAASIISTRLLATP</sequence>
<evidence type="ECO:0000313" key="2">
    <source>
        <dbReference type="EMBL" id="KAF5311917.1"/>
    </source>
</evidence>
<dbReference type="InterPro" id="IPR012349">
    <property type="entry name" value="Split_barrel_FMN-bd"/>
</dbReference>
<accession>A0A8H5AXD7</accession>
<organism evidence="2 3">
    <name type="scientific">Psilocybe cf. subviscida</name>
    <dbReference type="NCBI Taxonomy" id="2480587"/>
    <lineage>
        <taxon>Eukaryota</taxon>
        <taxon>Fungi</taxon>
        <taxon>Dikarya</taxon>
        <taxon>Basidiomycota</taxon>
        <taxon>Agaricomycotina</taxon>
        <taxon>Agaricomycetes</taxon>
        <taxon>Agaricomycetidae</taxon>
        <taxon>Agaricales</taxon>
        <taxon>Agaricineae</taxon>
        <taxon>Strophariaceae</taxon>
        <taxon>Psilocybe</taxon>
    </lineage>
</organism>
<evidence type="ECO:0000313" key="3">
    <source>
        <dbReference type="Proteomes" id="UP000567179"/>
    </source>
</evidence>
<protein>
    <recommendedName>
        <fullName evidence="1">Pyridoxamine 5'-phosphate oxidase N-terminal domain-containing protein</fullName>
    </recommendedName>
</protein>
<proteinExistence type="predicted"/>
<keyword evidence="3" id="KW-1185">Reference proteome</keyword>
<comment type="caution">
    <text evidence="2">The sequence shown here is derived from an EMBL/GenBank/DDBJ whole genome shotgun (WGS) entry which is preliminary data.</text>
</comment>
<dbReference type="InterPro" id="IPR011576">
    <property type="entry name" value="Pyridox_Oxase_N"/>
</dbReference>
<dbReference type="OrthoDB" id="539398at2759"/>